<accession>A0A512JRE0</accession>
<evidence type="ECO:0000313" key="2">
    <source>
        <dbReference type="Proteomes" id="UP000321750"/>
    </source>
</evidence>
<dbReference type="EMBL" id="BJZV01000045">
    <property type="protein sequence ID" value="GEP12524.1"/>
    <property type="molecule type" value="Genomic_DNA"/>
</dbReference>
<organism evidence="1 2">
    <name type="scientific">Methylobacterium gnaphalii</name>
    <dbReference type="NCBI Taxonomy" id="1010610"/>
    <lineage>
        <taxon>Bacteria</taxon>
        <taxon>Pseudomonadati</taxon>
        <taxon>Pseudomonadota</taxon>
        <taxon>Alphaproteobacteria</taxon>
        <taxon>Hyphomicrobiales</taxon>
        <taxon>Methylobacteriaceae</taxon>
        <taxon>Methylobacterium</taxon>
    </lineage>
</organism>
<gene>
    <name evidence="1" type="ORF">MGN01_43690</name>
</gene>
<sequence length="96" mass="10628">MIAIPVMALRADVYGSGTVAMPRQKLVDQLRQFHVELDRVGSNDNLQLILDAADLIEQDRLDDAVASAMLKHSFVAQRNKNYEYAAALSEAAEALR</sequence>
<name>A0A512JRE0_9HYPH</name>
<dbReference type="AlphaFoldDB" id="A0A512JRE0"/>
<protein>
    <submittedName>
        <fullName evidence="1">Uncharacterized protein</fullName>
    </submittedName>
</protein>
<proteinExistence type="predicted"/>
<dbReference type="Proteomes" id="UP000321750">
    <property type="component" value="Unassembled WGS sequence"/>
</dbReference>
<reference evidence="1 2" key="1">
    <citation type="submission" date="2019-07" db="EMBL/GenBank/DDBJ databases">
        <title>Whole genome shotgun sequence of Methylobacterium gnaphalii NBRC 107716.</title>
        <authorList>
            <person name="Hosoyama A."/>
            <person name="Uohara A."/>
            <person name="Ohji S."/>
            <person name="Ichikawa N."/>
        </authorList>
    </citation>
    <scope>NUCLEOTIDE SEQUENCE [LARGE SCALE GENOMIC DNA]</scope>
    <source>
        <strain evidence="1 2">NBRC 107716</strain>
    </source>
</reference>
<evidence type="ECO:0000313" key="1">
    <source>
        <dbReference type="EMBL" id="GEP12524.1"/>
    </source>
</evidence>
<comment type="caution">
    <text evidence="1">The sequence shown here is derived from an EMBL/GenBank/DDBJ whole genome shotgun (WGS) entry which is preliminary data.</text>
</comment>
<keyword evidence="2" id="KW-1185">Reference proteome</keyword>